<keyword evidence="6" id="KW-1185">Reference proteome</keyword>
<proteinExistence type="inferred from homology"/>
<dbReference type="NCBIfam" id="TIGR00002">
    <property type="entry name" value="S16"/>
    <property type="match status" value="1"/>
</dbReference>
<dbReference type="PROSITE" id="PS00732">
    <property type="entry name" value="RIBOSOMAL_S16"/>
    <property type="match status" value="1"/>
</dbReference>
<dbReference type="HAMAP" id="MF_00385">
    <property type="entry name" value="Ribosomal_bS16"/>
    <property type="match status" value="1"/>
</dbReference>
<feature type="compositionally biased region" description="Low complexity" evidence="4">
    <location>
        <begin position="156"/>
        <end position="165"/>
    </location>
</feature>
<dbReference type="GO" id="GO:0015935">
    <property type="term" value="C:small ribosomal subunit"/>
    <property type="evidence" value="ECO:0007669"/>
    <property type="project" value="TreeGrafter"/>
</dbReference>
<evidence type="ECO:0000256" key="1">
    <source>
        <dbReference type="ARBA" id="ARBA00022980"/>
    </source>
</evidence>
<evidence type="ECO:0000256" key="2">
    <source>
        <dbReference type="ARBA" id="ARBA00023274"/>
    </source>
</evidence>
<evidence type="ECO:0000313" key="5">
    <source>
        <dbReference type="EMBL" id="GGB19695.1"/>
    </source>
</evidence>
<dbReference type="Proteomes" id="UP000636793">
    <property type="component" value="Unassembled WGS sequence"/>
</dbReference>
<dbReference type="AlphaFoldDB" id="A0A916SYU6"/>
<dbReference type="GO" id="GO:0006412">
    <property type="term" value="P:translation"/>
    <property type="evidence" value="ECO:0007669"/>
    <property type="project" value="UniProtKB-UniRule"/>
</dbReference>
<dbReference type="SUPFAM" id="SSF54565">
    <property type="entry name" value="Ribosomal protein S16"/>
    <property type="match status" value="1"/>
</dbReference>
<dbReference type="GO" id="GO:0003735">
    <property type="term" value="F:structural constituent of ribosome"/>
    <property type="evidence" value="ECO:0007669"/>
    <property type="project" value="InterPro"/>
</dbReference>
<reference evidence="5" key="2">
    <citation type="submission" date="2020-09" db="EMBL/GenBank/DDBJ databases">
        <authorList>
            <person name="Sun Q."/>
            <person name="Zhou Y."/>
        </authorList>
    </citation>
    <scope>NUCLEOTIDE SEQUENCE</scope>
    <source>
        <strain evidence="5">CGMCC 1.15085</strain>
    </source>
</reference>
<gene>
    <name evidence="3" type="primary">rpsP</name>
    <name evidence="5" type="ORF">GCM10011492_06950</name>
</gene>
<name>A0A916SYU6_9MICO</name>
<dbReference type="NCBIfam" id="NF011093">
    <property type="entry name" value="PRK14520.1"/>
    <property type="match status" value="1"/>
</dbReference>
<feature type="compositionally biased region" description="Basic and acidic residues" evidence="4">
    <location>
        <begin position="130"/>
        <end position="155"/>
    </location>
</feature>
<dbReference type="InterPro" id="IPR023803">
    <property type="entry name" value="Ribosomal_bS16_dom_sf"/>
</dbReference>
<dbReference type="Gene3D" id="3.30.1320.10">
    <property type="match status" value="1"/>
</dbReference>
<dbReference type="PANTHER" id="PTHR12919:SF20">
    <property type="entry name" value="SMALL RIBOSOMAL SUBUNIT PROTEIN BS16M"/>
    <property type="match status" value="1"/>
</dbReference>
<dbReference type="EMBL" id="BMHI01000001">
    <property type="protein sequence ID" value="GGB19695.1"/>
    <property type="molecule type" value="Genomic_DNA"/>
</dbReference>
<dbReference type="PANTHER" id="PTHR12919">
    <property type="entry name" value="30S RIBOSOMAL PROTEIN S16"/>
    <property type="match status" value="1"/>
</dbReference>
<evidence type="ECO:0000313" key="6">
    <source>
        <dbReference type="Proteomes" id="UP000636793"/>
    </source>
</evidence>
<dbReference type="GO" id="GO:0005737">
    <property type="term" value="C:cytoplasm"/>
    <property type="evidence" value="ECO:0007669"/>
    <property type="project" value="UniProtKB-ARBA"/>
</dbReference>
<evidence type="ECO:0000256" key="3">
    <source>
        <dbReference type="HAMAP-Rule" id="MF_00385"/>
    </source>
</evidence>
<accession>A0A916SYU6</accession>
<dbReference type="InterPro" id="IPR020592">
    <property type="entry name" value="Ribosomal_bS16_CS"/>
</dbReference>
<reference evidence="5" key="1">
    <citation type="journal article" date="2014" name="Int. J. Syst. Evol. Microbiol.">
        <title>Complete genome sequence of Corynebacterium casei LMG S-19264T (=DSM 44701T), isolated from a smear-ripened cheese.</title>
        <authorList>
            <consortium name="US DOE Joint Genome Institute (JGI-PGF)"/>
            <person name="Walter F."/>
            <person name="Albersmeier A."/>
            <person name="Kalinowski J."/>
            <person name="Ruckert C."/>
        </authorList>
    </citation>
    <scope>NUCLEOTIDE SEQUENCE</scope>
    <source>
        <strain evidence="5">CGMCC 1.15085</strain>
    </source>
</reference>
<sequence>MAVKIRLKRFGAIRNAQYRIVVMDSRTKRDGRAIEEIGLYHPKEEPSLIKLDSERAQYWLGVGAQPTEQVAAILKVTGDWQKFKGEPGAEGTLRFAEPKPDKKALYEAALAAAQNASDEGGKGSATTTRKKAEVKADETKAETKADDTKAQEPKAAEATAPAAIADGGFGADSAAPLEDGASPDPKVFVVKGNKDSMKYHTTDSQWYESTVAEVWFKTAEAAEAAGFAAPGAKSEA</sequence>
<organism evidence="5 6">
    <name type="scientific">Flexivirga endophytica</name>
    <dbReference type="NCBI Taxonomy" id="1849103"/>
    <lineage>
        <taxon>Bacteria</taxon>
        <taxon>Bacillati</taxon>
        <taxon>Actinomycetota</taxon>
        <taxon>Actinomycetes</taxon>
        <taxon>Micrococcales</taxon>
        <taxon>Dermacoccaceae</taxon>
        <taxon>Flexivirga</taxon>
    </lineage>
</organism>
<feature type="region of interest" description="Disordered" evidence="4">
    <location>
        <begin position="113"/>
        <end position="188"/>
    </location>
</feature>
<dbReference type="InterPro" id="IPR000307">
    <property type="entry name" value="Ribosomal_bS16"/>
</dbReference>
<comment type="similarity">
    <text evidence="3">Belongs to the bacterial ribosomal protein bS16 family.</text>
</comment>
<dbReference type="Pfam" id="PF00886">
    <property type="entry name" value="Ribosomal_S16"/>
    <property type="match status" value="1"/>
</dbReference>
<protein>
    <recommendedName>
        <fullName evidence="3">Small ribosomal subunit protein bS16</fullName>
    </recommendedName>
</protein>
<comment type="caution">
    <text evidence="5">The sequence shown here is derived from an EMBL/GenBank/DDBJ whole genome shotgun (WGS) entry which is preliminary data.</text>
</comment>
<keyword evidence="2 3" id="KW-0687">Ribonucleoprotein</keyword>
<keyword evidence="1 3" id="KW-0689">Ribosomal protein</keyword>
<evidence type="ECO:0000256" key="4">
    <source>
        <dbReference type="SAM" id="MobiDB-lite"/>
    </source>
</evidence>